<comment type="caution">
    <text evidence="1">The sequence shown here is derived from an EMBL/GenBank/DDBJ whole genome shotgun (WGS) entry which is preliminary data.</text>
</comment>
<organism evidence="1 2">
    <name type="scientific">Paenibacillus rhizosphaerae</name>
    <dbReference type="NCBI Taxonomy" id="297318"/>
    <lineage>
        <taxon>Bacteria</taxon>
        <taxon>Bacillati</taxon>
        <taxon>Bacillota</taxon>
        <taxon>Bacilli</taxon>
        <taxon>Bacillales</taxon>
        <taxon>Paenibacillaceae</taxon>
        <taxon>Paenibacillus</taxon>
    </lineage>
</organism>
<dbReference type="STRING" id="297318.BK138_21755"/>
<proteinExistence type="predicted"/>
<dbReference type="EMBL" id="MRTP01000006">
    <property type="protein sequence ID" value="OMF52702.1"/>
    <property type="molecule type" value="Genomic_DNA"/>
</dbReference>
<sequence length="72" mass="8130">MGPAPLFWIVLRYGRWLTGIINLTRNADIQINGQSGKYFDPAGLHSKKSNSLHFFGKLFSALEYDTMKGVIQ</sequence>
<evidence type="ECO:0000313" key="1">
    <source>
        <dbReference type="EMBL" id="OMF52702.1"/>
    </source>
</evidence>
<dbReference type="Proteomes" id="UP000187172">
    <property type="component" value="Unassembled WGS sequence"/>
</dbReference>
<evidence type="ECO:0000313" key="2">
    <source>
        <dbReference type="Proteomes" id="UP000187172"/>
    </source>
</evidence>
<dbReference type="AlphaFoldDB" id="A0A1R1ELU3"/>
<reference evidence="1 2" key="1">
    <citation type="submission" date="2016-11" db="EMBL/GenBank/DDBJ databases">
        <title>Paenibacillus species isolates.</title>
        <authorList>
            <person name="Beno S.M."/>
        </authorList>
    </citation>
    <scope>NUCLEOTIDE SEQUENCE [LARGE SCALE GENOMIC DNA]</scope>
    <source>
        <strain evidence="1 2">FSL R5-0378</strain>
    </source>
</reference>
<protein>
    <submittedName>
        <fullName evidence="1">Uncharacterized protein</fullName>
    </submittedName>
</protein>
<accession>A0A1R1ELU3</accession>
<name>A0A1R1ELU3_9BACL</name>
<keyword evidence="2" id="KW-1185">Reference proteome</keyword>
<gene>
    <name evidence="1" type="ORF">BK138_21755</name>
</gene>